<dbReference type="Gene3D" id="3.40.50.300">
    <property type="entry name" value="P-loop containing nucleotide triphosphate hydrolases"/>
    <property type="match status" value="1"/>
</dbReference>
<evidence type="ECO:0000256" key="5">
    <source>
        <dbReference type="ARBA" id="ARBA00023136"/>
    </source>
</evidence>
<dbReference type="Gene3D" id="1.20.1560.10">
    <property type="entry name" value="ABC transporter type 1, transmembrane domain"/>
    <property type="match status" value="1"/>
</dbReference>
<accession>A0A512NIG7</accession>
<comment type="subcellular location">
    <subcellularLocation>
        <location evidence="1">Cell membrane</location>
        <topology evidence="1">Multi-pass membrane protein</topology>
    </subcellularLocation>
</comment>
<dbReference type="GO" id="GO:0005524">
    <property type="term" value="F:ATP binding"/>
    <property type="evidence" value="ECO:0007669"/>
    <property type="project" value="InterPro"/>
</dbReference>
<feature type="transmembrane region" description="Helical" evidence="6">
    <location>
        <begin position="164"/>
        <end position="183"/>
    </location>
</feature>
<dbReference type="OrthoDB" id="9810134at2"/>
<evidence type="ECO:0000256" key="4">
    <source>
        <dbReference type="ARBA" id="ARBA00022989"/>
    </source>
</evidence>
<feature type="transmembrane region" description="Helical" evidence="6">
    <location>
        <begin position="42"/>
        <end position="60"/>
    </location>
</feature>
<dbReference type="SUPFAM" id="SSF90123">
    <property type="entry name" value="ABC transporter transmembrane region"/>
    <property type="match status" value="1"/>
</dbReference>
<dbReference type="InterPro" id="IPR036640">
    <property type="entry name" value="ABC1_TM_sf"/>
</dbReference>
<organism evidence="8 9">
    <name type="scientific">Reyranella soli</name>
    <dbReference type="NCBI Taxonomy" id="1230389"/>
    <lineage>
        <taxon>Bacteria</taxon>
        <taxon>Pseudomonadati</taxon>
        <taxon>Pseudomonadota</taxon>
        <taxon>Alphaproteobacteria</taxon>
        <taxon>Hyphomicrobiales</taxon>
        <taxon>Reyranellaceae</taxon>
        <taxon>Reyranella</taxon>
    </lineage>
</organism>
<dbReference type="PROSITE" id="PS50929">
    <property type="entry name" value="ABC_TM1F"/>
    <property type="match status" value="1"/>
</dbReference>
<keyword evidence="2" id="KW-0813">Transport</keyword>
<protein>
    <submittedName>
        <fullName evidence="8">ABC transporter permease</fullName>
    </submittedName>
</protein>
<feature type="transmembrane region" description="Helical" evidence="6">
    <location>
        <begin position="80"/>
        <end position="103"/>
    </location>
</feature>
<dbReference type="RefSeq" id="WP_147154145.1">
    <property type="nucleotide sequence ID" value="NZ_BKAJ01000110.1"/>
</dbReference>
<evidence type="ECO:0000313" key="9">
    <source>
        <dbReference type="Proteomes" id="UP000321058"/>
    </source>
</evidence>
<keyword evidence="5 6" id="KW-0472">Membrane</keyword>
<dbReference type="PANTHER" id="PTHR11384">
    <property type="entry name" value="ATP-BINDING CASSETTE, SUB-FAMILY D MEMBER"/>
    <property type="match status" value="1"/>
</dbReference>
<dbReference type="Pfam" id="PF06472">
    <property type="entry name" value="ABC_membrane_2"/>
    <property type="match status" value="1"/>
</dbReference>
<evidence type="ECO:0000256" key="2">
    <source>
        <dbReference type="ARBA" id="ARBA00022448"/>
    </source>
</evidence>
<name>A0A512NIG7_9HYPH</name>
<dbReference type="Proteomes" id="UP000321058">
    <property type="component" value="Unassembled WGS sequence"/>
</dbReference>
<evidence type="ECO:0000313" key="8">
    <source>
        <dbReference type="EMBL" id="GEP58753.1"/>
    </source>
</evidence>
<reference evidence="8 9" key="1">
    <citation type="submission" date="2019-07" db="EMBL/GenBank/DDBJ databases">
        <title>Whole genome shotgun sequence of Reyranella soli NBRC 108950.</title>
        <authorList>
            <person name="Hosoyama A."/>
            <person name="Uohara A."/>
            <person name="Ohji S."/>
            <person name="Ichikawa N."/>
        </authorList>
    </citation>
    <scope>NUCLEOTIDE SEQUENCE [LARGE SCALE GENOMIC DNA]</scope>
    <source>
        <strain evidence="8 9">NBRC 108950</strain>
    </source>
</reference>
<dbReference type="InterPro" id="IPR027417">
    <property type="entry name" value="P-loop_NTPase"/>
</dbReference>
<evidence type="ECO:0000256" key="6">
    <source>
        <dbReference type="SAM" id="Phobius"/>
    </source>
</evidence>
<dbReference type="InterPro" id="IPR011527">
    <property type="entry name" value="ABC1_TM_dom"/>
</dbReference>
<dbReference type="GO" id="GO:0005886">
    <property type="term" value="C:plasma membrane"/>
    <property type="evidence" value="ECO:0007669"/>
    <property type="project" value="UniProtKB-SubCell"/>
</dbReference>
<feature type="domain" description="ABC transmembrane type-1" evidence="7">
    <location>
        <begin position="44"/>
        <end position="332"/>
    </location>
</feature>
<evidence type="ECO:0000259" key="7">
    <source>
        <dbReference type="PROSITE" id="PS50929"/>
    </source>
</evidence>
<keyword evidence="3 6" id="KW-0812">Transmembrane</keyword>
<dbReference type="PANTHER" id="PTHR11384:SF59">
    <property type="entry name" value="LYSOSOMAL COBALAMIN TRANSPORTER ABCD4"/>
    <property type="match status" value="1"/>
</dbReference>
<keyword evidence="9" id="KW-1185">Reference proteome</keyword>
<evidence type="ECO:0000256" key="1">
    <source>
        <dbReference type="ARBA" id="ARBA00004651"/>
    </source>
</evidence>
<sequence length="579" mass="63295">MMQDTTPASTHPAQGMGPFLWRFIRFALPFWSSGHKWRNRGWLALIAALTVAQVAVQVGLNSWSARLYNAIEGRHLEAFVGLITTFLLLLLASILVFSITLYAKRRLEFAWRVWITKNTLSVWMAQGKHYQLGLVAGEHGDNPDGRIAEDIRVTTEQAVELGQAAFYCTLLFGTFVAVLWNLSGVIHVDIGGTVIPIPGFMVFVALIYSAIGTSLALWAGFPLVGASNLRQTVEANFRFGLARAREYSESIALIGGDADERTHLQELLRGVRRGWERQTYGLVRIIVFTTAYGVLANPFPLLVAAPRYIMGFISLGTLMQMAQAFSQVTAALAFPVDNLSGLSLWRASVERVMALQDALGGLQQKLGANRIEVEHEGNSLQLAGVRVMEHDATPVMKEITAEIRPGEHVVIEGKTPICHKLILAVAGLWPWGAGKVTLPEGANIFIATDRPYLPVGPLGEAVCYPMTLGVCVPDDINSALRRVGLGDWAGQLGVVENWDSVFSVAQQQRLSFARMLLHRPDWILLSEATNALDAAAQRDMAELLVKEFPSATVVAVGRVGLSDGFFQRVLPVEAETASG</sequence>
<comment type="caution">
    <text evidence="8">The sequence shown here is derived from an EMBL/GenBank/DDBJ whole genome shotgun (WGS) entry which is preliminary data.</text>
</comment>
<dbReference type="EMBL" id="BKAJ01000110">
    <property type="protein sequence ID" value="GEP58753.1"/>
    <property type="molecule type" value="Genomic_DNA"/>
</dbReference>
<proteinExistence type="predicted"/>
<keyword evidence="4 6" id="KW-1133">Transmembrane helix</keyword>
<dbReference type="SUPFAM" id="SSF52540">
    <property type="entry name" value="P-loop containing nucleoside triphosphate hydrolases"/>
    <property type="match status" value="1"/>
</dbReference>
<dbReference type="GO" id="GO:0140359">
    <property type="term" value="F:ABC-type transporter activity"/>
    <property type="evidence" value="ECO:0007669"/>
    <property type="project" value="InterPro"/>
</dbReference>
<evidence type="ECO:0000256" key="3">
    <source>
        <dbReference type="ARBA" id="ARBA00022692"/>
    </source>
</evidence>
<dbReference type="InterPro" id="IPR050835">
    <property type="entry name" value="ABC_transporter_sub-D"/>
</dbReference>
<dbReference type="AlphaFoldDB" id="A0A512NIG7"/>
<feature type="transmembrane region" description="Helical" evidence="6">
    <location>
        <begin position="195"/>
        <end position="221"/>
    </location>
</feature>
<feature type="transmembrane region" description="Helical" evidence="6">
    <location>
        <begin position="282"/>
        <end position="303"/>
    </location>
</feature>
<gene>
    <name evidence="8" type="ORF">RSO01_59190</name>
</gene>